<protein>
    <recommendedName>
        <fullName evidence="10">Caspase-3</fullName>
    </recommendedName>
</protein>
<comment type="similarity">
    <text evidence="1 5">Belongs to the peptidase C14A family.</text>
</comment>
<evidence type="ECO:0000256" key="4">
    <source>
        <dbReference type="ARBA" id="ARBA00022801"/>
    </source>
</evidence>
<dbReference type="GO" id="GO:0072559">
    <property type="term" value="C:NLRP3 inflammasome complex"/>
    <property type="evidence" value="ECO:0007669"/>
    <property type="project" value="TreeGrafter"/>
</dbReference>
<evidence type="ECO:0008006" key="10">
    <source>
        <dbReference type="Google" id="ProtNLM"/>
    </source>
</evidence>
<evidence type="ECO:0000259" key="6">
    <source>
        <dbReference type="PROSITE" id="PS50207"/>
    </source>
</evidence>
<evidence type="ECO:0000256" key="2">
    <source>
        <dbReference type="ARBA" id="ARBA00022670"/>
    </source>
</evidence>
<dbReference type="PANTHER" id="PTHR47901">
    <property type="entry name" value="CASPASE RECRUITMENT DOMAIN-CONTAINING PROTEIN 18"/>
    <property type="match status" value="1"/>
</dbReference>
<dbReference type="InterPro" id="IPR011600">
    <property type="entry name" value="Pept_C14_caspase"/>
</dbReference>
<name>A0AAE1F3Z3_PETCI</name>
<dbReference type="Pfam" id="PF00656">
    <property type="entry name" value="Peptidase_C14"/>
    <property type="match status" value="3"/>
</dbReference>
<evidence type="ECO:0000256" key="1">
    <source>
        <dbReference type="ARBA" id="ARBA00010134"/>
    </source>
</evidence>
<feature type="domain" description="Caspase family p20" evidence="7">
    <location>
        <begin position="353"/>
        <end position="450"/>
    </location>
</feature>
<proteinExistence type="inferred from homology"/>
<evidence type="ECO:0000259" key="7">
    <source>
        <dbReference type="PROSITE" id="PS50208"/>
    </source>
</evidence>
<dbReference type="PROSITE" id="PS50208">
    <property type="entry name" value="CASPASE_P20"/>
    <property type="match status" value="3"/>
</dbReference>
<dbReference type="EMBL" id="JAWQEG010003297">
    <property type="protein sequence ID" value="KAK3867000.1"/>
    <property type="molecule type" value="Genomic_DNA"/>
</dbReference>
<evidence type="ECO:0000313" key="9">
    <source>
        <dbReference type="Proteomes" id="UP001286313"/>
    </source>
</evidence>
<dbReference type="InterPro" id="IPR001309">
    <property type="entry name" value="Pept_C14_p20"/>
</dbReference>
<dbReference type="GO" id="GO:0004197">
    <property type="term" value="F:cysteine-type endopeptidase activity"/>
    <property type="evidence" value="ECO:0007669"/>
    <property type="project" value="InterPro"/>
</dbReference>
<dbReference type="Gene3D" id="3.40.50.1460">
    <property type="match status" value="3"/>
</dbReference>
<gene>
    <name evidence="8" type="ORF">Pcinc_027500</name>
</gene>
<keyword evidence="4" id="KW-0378">Hydrolase</keyword>
<keyword evidence="2" id="KW-0645">Protease</keyword>
<comment type="caution">
    <text evidence="8">The sequence shown here is derived from an EMBL/GenBank/DDBJ whole genome shotgun (WGS) entry which is preliminary data.</text>
</comment>
<feature type="domain" description="Caspase family p10" evidence="6">
    <location>
        <begin position="783"/>
        <end position="836"/>
    </location>
</feature>
<dbReference type="PROSITE" id="PS50207">
    <property type="entry name" value="CASPASE_P10"/>
    <property type="match status" value="2"/>
</dbReference>
<dbReference type="InterPro" id="IPR002398">
    <property type="entry name" value="Pept_C14"/>
</dbReference>
<keyword evidence="3" id="KW-0053">Apoptosis</keyword>
<dbReference type="InterPro" id="IPR029030">
    <property type="entry name" value="Caspase-like_dom_sf"/>
</dbReference>
<dbReference type="GO" id="GO:0097169">
    <property type="term" value="C:AIM2 inflammasome complex"/>
    <property type="evidence" value="ECO:0007669"/>
    <property type="project" value="TreeGrafter"/>
</dbReference>
<dbReference type="GO" id="GO:0072557">
    <property type="term" value="C:IPAF inflammasome complex"/>
    <property type="evidence" value="ECO:0007669"/>
    <property type="project" value="TreeGrafter"/>
</dbReference>
<reference evidence="8" key="1">
    <citation type="submission" date="2023-10" db="EMBL/GenBank/DDBJ databases">
        <title>Genome assemblies of two species of porcelain crab, Petrolisthes cinctipes and Petrolisthes manimaculis (Anomura: Porcellanidae).</title>
        <authorList>
            <person name="Angst P."/>
        </authorList>
    </citation>
    <scope>NUCLEOTIDE SEQUENCE</scope>
    <source>
        <strain evidence="8">PB745_01</strain>
        <tissue evidence="8">Gill</tissue>
    </source>
</reference>
<organism evidence="8 9">
    <name type="scientific">Petrolisthes cinctipes</name>
    <name type="common">Flat porcelain crab</name>
    <dbReference type="NCBI Taxonomy" id="88211"/>
    <lineage>
        <taxon>Eukaryota</taxon>
        <taxon>Metazoa</taxon>
        <taxon>Ecdysozoa</taxon>
        <taxon>Arthropoda</taxon>
        <taxon>Crustacea</taxon>
        <taxon>Multicrustacea</taxon>
        <taxon>Malacostraca</taxon>
        <taxon>Eumalacostraca</taxon>
        <taxon>Eucarida</taxon>
        <taxon>Decapoda</taxon>
        <taxon>Pleocyemata</taxon>
        <taxon>Anomura</taxon>
        <taxon>Galatheoidea</taxon>
        <taxon>Porcellanidae</taxon>
        <taxon>Petrolisthes</taxon>
    </lineage>
</organism>
<evidence type="ECO:0000256" key="5">
    <source>
        <dbReference type="RuleBase" id="RU003971"/>
    </source>
</evidence>
<feature type="domain" description="Caspase family p20" evidence="7">
    <location>
        <begin position="38"/>
        <end position="162"/>
    </location>
</feature>
<dbReference type="Proteomes" id="UP001286313">
    <property type="component" value="Unassembled WGS sequence"/>
</dbReference>
<sequence length="841" mass="95579">MSVEDKVVLPPLSPLHIKVQPASEIRGPPEACRNETNPRGAVFIANYKHFPKDVRHGSEVDVQYLKELFTQMGYKIVEELIDAGNEETRKALERLRNQKILEEVDSLVVIFMSHGRQKDVFYTSDEEEMTCEEVIESFSTSMCPALCGKPKLFFFQMCRGQRQHVPVKVNKDCKIIENPSQRKKMCKRELSDMFIWFSSISGFVSYRDPDHGSYFVHYVCKIFMKHAKDKALDSLIRQVNREAPIPVAGNYNEIAAIHSFYFNPIGEELQNNENLRSLQLTGTESRVDNEMACGVYCSSTRKEDAADCMKYYLKEDAPECKKYYLEEDEETYSRPLATRYQGTALIINNLHPGCSQDVEKLADVFSRLGYQIQGPLSNLTRNELLKKVSHLKELTEESSVIVVYYGKGFKDYLITSDNRAVAYQELFSTLNDNNCPNLAGRPKIFIFNICFYTGTVVEEEKSVDDSESELATDAIQYGDVPAEQDMFILTVEVDGNCDGGSLLTEALYQVLQSSDGARELTPLMRTVSRRLQELQAKGYTTETRTLNFWRDFYFTPYKPPVTPPSTHVSSLVPAVLQRSPFIPKKINVVASTKIKTVATEDAYSNRSTPRGLVLIISYDTYTSENLPNCYWRKADSQTLRDLLGQCGYEVTLLKNLSMEELSAELKLYKEREQHGFLDSAMVVWLGLARDTNTMYTSEGQTFPLKQLYTCFTNTNCPALTGKPKFIFLHMTLLEEDLKATQSYTGVEDLRDTFILRLVSKLKRRPTGPTGQVDGNHPSVGFVSLCRVLADHAHDSHLEKIVSLAEEELAGNPSNKGNLETFTRQYSAFSKDFYLNPKKGHK</sequence>
<evidence type="ECO:0000256" key="3">
    <source>
        <dbReference type="ARBA" id="ARBA00022703"/>
    </source>
</evidence>
<evidence type="ECO:0000313" key="8">
    <source>
        <dbReference type="EMBL" id="KAK3867000.1"/>
    </source>
</evidence>
<accession>A0AAE1F3Z3</accession>
<dbReference type="PANTHER" id="PTHR47901:SF8">
    <property type="entry name" value="CASPASE-3"/>
    <property type="match status" value="1"/>
</dbReference>
<dbReference type="InterPro" id="IPR002138">
    <property type="entry name" value="Pept_C14_p10"/>
</dbReference>
<dbReference type="InterPro" id="IPR015917">
    <property type="entry name" value="Pept_C14A"/>
</dbReference>
<dbReference type="GO" id="GO:0006508">
    <property type="term" value="P:proteolysis"/>
    <property type="evidence" value="ECO:0007669"/>
    <property type="project" value="InterPro"/>
</dbReference>
<dbReference type="SMART" id="SM00115">
    <property type="entry name" value="CASc"/>
    <property type="match status" value="2"/>
</dbReference>
<feature type="domain" description="Caspase family p20" evidence="7">
    <location>
        <begin position="609"/>
        <end position="729"/>
    </location>
</feature>
<feature type="domain" description="Caspase family p10" evidence="6">
    <location>
        <begin position="191"/>
        <end position="241"/>
    </location>
</feature>
<dbReference type="AlphaFoldDB" id="A0AAE1F3Z3"/>
<dbReference type="SUPFAM" id="SSF52129">
    <property type="entry name" value="Caspase-like"/>
    <property type="match status" value="3"/>
</dbReference>
<dbReference type="PRINTS" id="PR00376">
    <property type="entry name" value="IL1BCENZYME"/>
</dbReference>
<keyword evidence="9" id="KW-1185">Reference proteome</keyword>